<keyword evidence="7" id="KW-1185">Reference proteome</keyword>
<dbReference type="EMBL" id="JAWIZZ010000031">
    <property type="protein sequence ID" value="KAK5781636.1"/>
    <property type="molecule type" value="Genomic_DNA"/>
</dbReference>
<protein>
    <recommendedName>
        <fullName evidence="2">U1 small nuclear ribonucleoprotein component SNU71</fullName>
    </recommendedName>
</protein>
<evidence type="ECO:0000256" key="3">
    <source>
        <dbReference type="ARBA" id="ARBA00022728"/>
    </source>
</evidence>
<keyword evidence="3" id="KW-0747">Spliceosome</keyword>
<evidence type="ECO:0000313" key="7">
    <source>
        <dbReference type="Proteomes" id="UP001306508"/>
    </source>
</evidence>
<dbReference type="Gene3D" id="1.20.1390.10">
    <property type="entry name" value="PWI domain"/>
    <property type="match status" value="1"/>
</dbReference>
<evidence type="ECO:0000259" key="5">
    <source>
        <dbReference type="SMART" id="SM00311"/>
    </source>
</evidence>
<proteinExistence type="inferred from homology"/>
<keyword evidence="3" id="KW-0508">mRNA splicing</keyword>
<dbReference type="Pfam" id="PF24826">
    <property type="entry name" value="SNU71_N"/>
    <property type="match status" value="1"/>
</dbReference>
<feature type="domain" description="PWI" evidence="5">
    <location>
        <begin position="547"/>
        <end position="620"/>
    </location>
</feature>
<dbReference type="InterPro" id="IPR057543">
    <property type="entry name" value="SNU71_N"/>
</dbReference>
<dbReference type="GO" id="GO:0005681">
    <property type="term" value="C:spliceosomal complex"/>
    <property type="evidence" value="ECO:0007669"/>
    <property type="project" value="UniProtKB-KW"/>
</dbReference>
<comment type="similarity">
    <text evidence="1">Belongs to the SNU71 family.</text>
</comment>
<sequence length="620" mass="72606">MSELIWVSPQNYLLSQKDWKSNIKKNGYIPILKADLLKLENSLQNSLKSRFSSIPNNLISDTKKKDASQYSKESNASEEDDKFKYKPIDIFLKANNPLLTFCIGSLVYIESVDKTNILIDEWIDYLKEQSLEPHEREILHFVSWSRIFATGFETQNIFIQMSIDSSDYKSYYTFLRFIYKLSKKSNRFSINFDDNIHRLIGKQSFSSNGAIENMDIILQHIENILDRYMTNKEQNNKDNQINQATSEEYTIDLSTLSDLPRESLKQLCKDIIGFRSRVFTMEREKMLRDSIEENQQRRKKMVQVFEEISKKQNIDNDSVNDILMMNDGDMLYPDDSEFNEDDDGYEVEQEKKIKLKQDSDIRYKKLLNKLKSLTEVRLQHLELKIKNSENYDDTLDRIRPAAIKELLHLGKDIYYDSREISRNKEKQQDDMNRQKYGTDVGMSLLFDKFMNGIPGRKDLVTEIDAKSISATIKSENDGKEHASNAEINIELNFNKALGKLSDTSEEKENIDSIIIDNFKEGNDTKNNIIDFKSEALNRLPFTDEDLDNRLKALKKTGLVEELVKEYLGVYEEELVEYIFDNIKEFRDKDSLFEELKETFDDDAKDIVDKIWNSKELSSLN</sequence>
<comment type="function">
    <text evidence="4">Component of the U1 snRNP particle, which recognizes and binds the 5'-splice site of pre-mRNA. Together with other non-snRNP factors, U1 snRNP forms the spliceosomal commitment complex, that targets pre-mRNA to the splicing pathway.</text>
</comment>
<gene>
    <name evidence="6" type="ORF">RI543_000818</name>
</gene>
<reference evidence="7" key="1">
    <citation type="submission" date="2023-07" db="EMBL/GenBank/DDBJ databases">
        <title>A draft genome of Kazachstania heterogenica Y-27499.</title>
        <authorList>
            <person name="Donic C."/>
            <person name="Kralova J.S."/>
            <person name="Fidel L."/>
            <person name="Ben-Dor S."/>
            <person name="Jung S."/>
        </authorList>
    </citation>
    <scope>NUCLEOTIDE SEQUENCE [LARGE SCALE GENOMIC DNA]</scope>
    <source>
        <strain evidence="7">Y27499</strain>
    </source>
</reference>
<dbReference type="AlphaFoldDB" id="A0AAN7ZYR9"/>
<evidence type="ECO:0000313" key="6">
    <source>
        <dbReference type="EMBL" id="KAK5781636.1"/>
    </source>
</evidence>
<name>A0AAN7ZYR9_9SACH</name>
<evidence type="ECO:0000256" key="1">
    <source>
        <dbReference type="ARBA" id="ARBA00005544"/>
    </source>
</evidence>
<evidence type="ECO:0000256" key="2">
    <source>
        <dbReference type="ARBA" id="ARBA00014280"/>
    </source>
</evidence>
<comment type="caution">
    <text evidence="6">The sequence shown here is derived from an EMBL/GenBank/DDBJ whole genome shotgun (WGS) entry which is preliminary data.</text>
</comment>
<dbReference type="SMART" id="SM00311">
    <property type="entry name" value="PWI"/>
    <property type="match status" value="1"/>
</dbReference>
<organism evidence="6 7">
    <name type="scientific">Arxiozyma heterogenica</name>
    <dbReference type="NCBI Taxonomy" id="278026"/>
    <lineage>
        <taxon>Eukaryota</taxon>
        <taxon>Fungi</taxon>
        <taxon>Dikarya</taxon>
        <taxon>Ascomycota</taxon>
        <taxon>Saccharomycotina</taxon>
        <taxon>Saccharomycetes</taxon>
        <taxon>Saccharomycetales</taxon>
        <taxon>Saccharomycetaceae</taxon>
        <taxon>Arxiozyma</taxon>
    </lineage>
</organism>
<keyword evidence="3" id="KW-0507">mRNA processing</keyword>
<dbReference type="Proteomes" id="UP001306508">
    <property type="component" value="Unassembled WGS sequence"/>
</dbReference>
<evidence type="ECO:0000256" key="4">
    <source>
        <dbReference type="ARBA" id="ARBA00025004"/>
    </source>
</evidence>
<dbReference type="InterPro" id="IPR002483">
    <property type="entry name" value="PWI_dom"/>
</dbReference>
<accession>A0AAN7ZYR9</accession>